<dbReference type="InterPro" id="IPR012495">
    <property type="entry name" value="TadE-like_dom"/>
</dbReference>
<keyword evidence="1" id="KW-0472">Membrane</keyword>
<dbReference type="EMBL" id="JAEDAF010000017">
    <property type="protein sequence ID" value="MBH8581513.1"/>
    <property type="molecule type" value="Genomic_DNA"/>
</dbReference>
<reference evidence="3 5" key="1">
    <citation type="submission" date="2019-07" db="EMBL/GenBank/DDBJ databases">
        <title>Whole genome shotgun sequence of Halomonas pacifica NBRC 102220.</title>
        <authorList>
            <person name="Hosoyama A."/>
            <person name="Uohara A."/>
            <person name="Ohji S."/>
            <person name="Ichikawa N."/>
        </authorList>
    </citation>
    <scope>NUCLEOTIDE SEQUENCE [LARGE SCALE GENOMIC DNA]</scope>
    <source>
        <strain evidence="3 5">NBRC 102220</strain>
    </source>
</reference>
<dbReference type="Pfam" id="PF07811">
    <property type="entry name" value="TadE"/>
    <property type="match status" value="1"/>
</dbReference>
<dbReference type="RefSeq" id="WP_146803179.1">
    <property type="nucleotide sequence ID" value="NZ_BJUK01000022.1"/>
</dbReference>
<gene>
    <name evidence="3" type="ORF">HPA02_21230</name>
    <name evidence="4" type="ORF">I7V36_15550</name>
</gene>
<comment type="caution">
    <text evidence="3">The sequence shown here is derived from an EMBL/GenBank/DDBJ whole genome shotgun (WGS) entry which is preliminary data.</text>
</comment>
<sequence length="156" mass="16959">MTTLIRERRQSGAVAIEFVIFFPLFLVIFYGIVSYSVIFAAQQTLHSLSSEATRAAVAVYRDDPESSLSEIETALAGVIQQRVDDSWISGWLSGCGRESFFNYTRGGAGGRDHLEVCFRVGVGTGEALALPKLSLLGFSIPSDDLTELTSTSSIRL</sequence>
<dbReference type="EMBL" id="BJUK01000022">
    <property type="protein sequence ID" value="GEK47840.1"/>
    <property type="molecule type" value="Genomic_DNA"/>
</dbReference>
<protein>
    <submittedName>
        <fullName evidence="4">Pilus assembly protein</fullName>
    </submittedName>
</protein>
<evidence type="ECO:0000313" key="4">
    <source>
        <dbReference type="EMBL" id="MBH8581513.1"/>
    </source>
</evidence>
<keyword evidence="1" id="KW-0812">Transmembrane</keyword>
<accession>A0A510XG95</accession>
<evidence type="ECO:0000313" key="5">
    <source>
        <dbReference type="Proteomes" id="UP000321275"/>
    </source>
</evidence>
<name>A0A510XG95_9GAMM</name>
<evidence type="ECO:0000259" key="2">
    <source>
        <dbReference type="Pfam" id="PF07811"/>
    </source>
</evidence>
<proteinExistence type="predicted"/>
<dbReference type="Proteomes" id="UP000651738">
    <property type="component" value="Unassembled WGS sequence"/>
</dbReference>
<organism evidence="3 5">
    <name type="scientific">Bisbaumannia pacifica</name>
    <dbReference type="NCBI Taxonomy" id="77098"/>
    <lineage>
        <taxon>Bacteria</taxon>
        <taxon>Pseudomonadati</taxon>
        <taxon>Pseudomonadota</taxon>
        <taxon>Gammaproteobacteria</taxon>
        <taxon>Oceanospirillales</taxon>
        <taxon>Halomonadaceae</taxon>
        <taxon>Bisbaumannia</taxon>
    </lineage>
</organism>
<dbReference type="AlphaFoldDB" id="A0A510XG95"/>
<dbReference type="Proteomes" id="UP000321275">
    <property type="component" value="Unassembled WGS sequence"/>
</dbReference>
<dbReference type="OrthoDB" id="5574209at2"/>
<evidence type="ECO:0000313" key="6">
    <source>
        <dbReference type="Proteomes" id="UP000651738"/>
    </source>
</evidence>
<evidence type="ECO:0000256" key="1">
    <source>
        <dbReference type="SAM" id="Phobius"/>
    </source>
</evidence>
<reference evidence="4 6" key="2">
    <citation type="submission" date="2020-12" db="EMBL/GenBank/DDBJ databases">
        <title>Draft genome sequence of Halomonas pacifica strain CARE-V15.</title>
        <authorList>
            <person name="Vignesh N."/>
            <person name="Thabitha A."/>
            <person name="Saravanan R."/>
            <person name="Manigandan V."/>
        </authorList>
    </citation>
    <scope>NUCLEOTIDE SEQUENCE [LARGE SCALE GENOMIC DNA]</scope>
    <source>
        <strain evidence="4 6">CARE-V15</strain>
    </source>
</reference>
<keyword evidence="5" id="KW-1185">Reference proteome</keyword>
<evidence type="ECO:0000313" key="3">
    <source>
        <dbReference type="EMBL" id="GEK47840.1"/>
    </source>
</evidence>
<keyword evidence="1" id="KW-1133">Transmembrane helix</keyword>
<feature type="transmembrane region" description="Helical" evidence="1">
    <location>
        <begin position="12"/>
        <end position="33"/>
    </location>
</feature>
<feature type="domain" description="TadE-like" evidence="2">
    <location>
        <begin position="12"/>
        <end position="54"/>
    </location>
</feature>